<keyword evidence="1" id="KW-0812">Transmembrane</keyword>
<evidence type="ECO:0000313" key="2">
    <source>
        <dbReference type="EMBL" id="CAG7815224.1"/>
    </source>
</evidence>
<reference evidence="2" key="1">
    <citation type="submission" date="2021-06" db="EMBL/GenBank/DDBJ databases">
        <authorList>
            <person name="Hodson N. C."/>
            <person name="Mongue J. A."/>
            <person name="Jaron S. K."/>
        </authorList>
    </citation>
    <scope>NUCLEOTIDE SEQUENCE</scope>
</reference>
<sequence>LHSIDNNSAMCQLFGILPSKIISKILLAVLFLSMAGQYLKWNGPQIINTQILQSFNESYESNLDSFRLDLVENQIHKKNGKIHKF</sequence>
<name>A0A8J2L4F7_9HEXA</name>
<proteinExistence type="predicted"/>
<keyword evidence="1" id="KW-1133">Transmembrane helix</keyword>
<dbReference type="EMBL" id="CAJVCH010339410">
    <property type="protein sequence ID" value="CAG7815224.1"/>
    <property type="molecule type" value="Genomic_DNA"/>
</dbReference>
<feature type="non-terminal residue" evidence="2">
    <location>
        <position position="1"/>
    </location>
</feature>
<keyword evidence="3" id="KW-1185">Reference proteome</keyword>
<protein>
    <submittedName>
        <fullName evidence="2">Uncharacterized protein</fullName>
    </submittedName>
</protein>
<feature type="transmembrane region" description="Helical" evidence="1">
    <location>
        <begin position="21"/>
        <end position="39"/>
    </location>
</feature>
<comment type="caution">
    <text evidence="2">The sequence shown here is derived from an EMBL/GenBank/DDBJ whole genome shotgun (WGS) entry which is preliminary data.</text>
</comment>
<evidence type="ECO:0000313" key="3">
    <source>
        <dbReference type="Proteomes" id="UP000708208"/>
    </source>
</evidence>
<gene>
    <name evidence="2" type="ORF">AFUS01_LOCUS25920</name>
</gene>
<dbReference type="AlphaFoldDB" id="A0A8J2L4F7"/>
<evidence type="ECO:0000256" key="1">
    <source>
        <dbReference type="SAM" id="Phobius"/>
    </source>
</evidence>
<organism evidence="2 3">
    <name type="scientific">Allacma fusca</name>
    <dbReference type="NCBI Taxonomy" id="39272"/>
    <lineage>
        <taxon>Eukaryota</taxon>
        <taxon>Metazoa</taxon>
        <taxon>Ecdysozoa</taxon>
        <taxon>Arthropoda</taxon>
        <taxon>Hexapoda</taxon>
        <taxon>Collembola</taxon>
        <taxon>Symphypleona</taxon>
        <taxon>Sminthuridae</taxon>
        <taxon>Allacma</taxon>
    </lineage>
</organism>
<accession>A0A8J2L4F7</accession>
<dbReference type="Proteomes" id="UP000708208">
    <property type="component" value="Unassembled WGS sequence"/>
</dbReference>
<keyword evidence="1" id="KW-0472">Membrane</keyword>